<dbReference type="SUPFAM" id="SSF51621">
    <property type="entry name" value="Phosphoenolpyruvate/pyruvate domain"/>
    <property type="match status" value="1"/>
</dbReference>
<dbReference type="PATRIC" id="fig|1429043.3.peg.2742"/>
<dbReference type="PANTHER" id="PTHR20881">
    <property type="entry name" value="3-METHYL-2-OXOBUTANOATE HYDROXYMETHYLTRANSFERASE"/>
    <property type="match status" value="1"/>
</dbReference>
<sequence>MEKTRTPIPALTEFKSQGKNVTMITVYDYPFARLVDTTPAELILVGDSLGMVIQGLEHTNPVTLDEIIYHAKAVRRGAPNTLVVGDMPFMSYQGSPEQALASAGRLVKEAGVDCVKMEGGSYFAPYVKKIVSAGIPVVGHIGLTPQSASALGGFKLQGKTPDEAKQLIEDAKALDQAGVFAMVLECIPAGVARVISESVSALTIGVGAGPHVNGQNLNAYDILGIFDQFVPKFVKQYNKLASEISGGFSTFVNEVREGAYPAPEQRFNGGKEIQKLYPVD</sequence>
<dbReference type="PANTHER" id="PTHR20881:SF0">
    <property type="entry name" value="3-METHYL-2-OXOBUTANOATE HYDROXYMETHYLTRANSFERASE"/>
    <property type="match status" value="1"/>
</dbReference>
<organism evidence="11 12">
    <name type="scientific">Dethiosulfatarculus sandiegensis</name>
    <dbReference type="NCBI Taxonomy" id="1429043"/>
    <lineage>
        <taxon>Bacteria</taxon>
        <taxon>Pseudomonadati</taxon>
        <taxon>Thermodesulfobacteriota</taxon>
        <taxon>Desulfarculia</taxon>
        <taxon>Desulfarculales</taxon>
        <taxon>Desulfarculaceae</taxon>
        <taxon>Dethiosulfatarculus</taxon>
    </lineage>
</organism>
<keyword evidence="7 10" id="KW-0460">Magnesium</keyword>
<dbReference type="EMBL" id="AZAC01000014">
    <property type="protein sequence ID" value="KIX13785.1"/>
    <property type="molecule type" value="Genomic_DNA"/>
</dbReference>
<dbReference type="HAMAP" id="MF_00156">
    <property type="entry name" value="PanB"/>
    <property type="match status" value="1"/>
</dbReference>
<comment type="catalytic activity">
    <reaction evidence="7">
        <text>(6R)-5,10-methylene-5,6,7,8-tetrahydrofolate + 3-methyl-2-oxobutanoate + H2O = 2-dehydropantoate + (6S)-5,6,7,8-tetrahydrofolate</text>
        <dbReference type="Rhea" id="RHEA:11824"/>
        <dbReference type="ChEBI" id="CHEBI:11561"/>
        <dbReference type="ChEBI" id="CHEBI:11851"/>
        <dbReference type="ChEBI" id="CHEBI:15377"/>
        <dbReference type="ChEBI" id="CHEBI:15636"/>
        <dbReference type="ChEBI" id="CHEBI:57453"/>
        <dbReference type="EC" id="2.1.2.11"/>
    </reaction>
</comment>
<dbReference type="Pfam" id="PF02548">
    <property type="entry name" value="Pantoate_transf"/>
    <property type="match status" value="1"/>
</dbReference>
<feature type="binding site" evidence="7 10">
    <location>
        <position position="86"/>
    </location>
    <ligand>
        <name>Mg(2+)</name>
        <dbReference type="ChEBI" id="CHEBI:18420"/>
    </ligand>
</feature>
<comment type="function">
    <text evidence="6 7">Catalyzes the reversible reaction in which hydroxymethyl group from 5,10-methylenetetrahydrofolate is transferred onto alpha-ketoisovalerate to form ketopantoate.</text>
</comment>
<keyword evidence="4 7" id="KW-0566">Pantothenate biosynthesis</keyword>
<keyword evidence="7" id="KW-0963">Cytoplasm</keyword>
<dbReference type="GO" id="GO:0008168">
    <property type="term" value="F:methyltransferase activity"/>
    <property type="evidence" value="ECO:0007669"/>
    <property type="project" value="UniProtKB-KW"/>
</dbReference>
<evidence type="ECO:0000313" key="12">
    <source>
        <dbReference type="Proteomes" id="UP000032233"/>
    </source>
</evidence>
<evidence type="ECO:0000256" key="8">
    <source>
        <dbReference type="PIRSR" id="PIRSR000388-1"/>
    </source>
</evidence>
<protein>
    <recommendedName>
        <fullName evidence="7">3-methyl-2-oxobutanoate hydroxymethyltransferase</fullName>
        <ecNumber evidence="7">2.1.2.11</ecNumber>
    </recommendedName>
    <alternativeName>
        <fullName evidence="7">Ketopantoate hydroxymethyltransferase</fullName>
        <shortName evidence="7">KPHMT</shortName>
    </alternativeName>
</protein>
<comment type="subunit">
    <text evidence="3 7">Homodecamer; pentamer of dimers.</text>
</comment>
<dbReference type="EC" id="2.1.2.11" evidence="7"/>
<dbReference type="Gene3D" id="3.20.20.60">
    <property type="entry name" value="Phosphoenolpyruvate-binding domains"/>
    <property type="match status" value="1"/>
</dbReference>
<proteinExistence type="inferred from homology"/>
<feature type="binding site" evidence="7 10">
    <location>
        <position position="47"/>
    </location>
    <ligand>
        <name>Mg(2+)</name>
        <dbReference type="ChEBI" id="CHEBI:18420"/>
    </ligand>
</feature>
<dbReference type="AlphaFoldDB" id="A0A0D2JVY7"/>
<dbReference type="InterPro" id="IPR003700">
    <property type="entry name" value="Pantoate_hydroxy_MeTrfase"/>
</dbReference>
<accession>A0A0D2JVY7</accession>
<evidence type="ECO:0000256" key="10">
    <source>
        <dbReference type="PIRSR" id="PIRSR000388-3"/>
    </source>
</evidence>
<dbReference type="FunFam" id="3.20.20.60:FF:000003">
    <property type="entry name" value="3-methyl-2-oxobutanoate hydroxymethyltransferase"/>
    <property type="match status" value="1"/>
</dbReference>
<dbReference type="GO" id="GO:0000287">
    <property type="term" value="F:magnesium ion binding"/>
    <property type="evidence" value="ECO:0007669"/>
    <property type="project" value="TreeGrafter"/>
</dbReference>
<feature type="binding site" evidence="7 9">
    <location>
        <position position="86"/>
    </location>
    <ligand>
        <name>3-methyl-2-oxobutanoate</name>
        <dbReference type="ChEBI" id="CHEBI:11851"/>
    </ligand>
</feature>
<dbReference type="InterPro" id="IPR040442">
    <property type="entry name" value="Pyrv_kinase-like_dom_sf"/>
</dbReference>
<evidence type="ECO:0000313" key="11">
    <source>
        <dbReference type="EMBL" id="KIX13785.1"/>
    </source>
</evidence>
<dbReference type="Proteomes" id="UP000032233">
    <property type="component" value="Unassembled WGS sequence"/>
</dbReference>
<gene>
    <name evidence="7" type="primary">panB</name>
    <name evidence="11" type="ORF">X474_12915</name>
</gene>
<dbReference type="GO" id="GO:0003864">
    <property type="term" value="F:3-methyl-2-oxobutanoate hydroxymethyltransferase activity"/>
    <property type="evidence" value="ECO:0007669"/>
    <property type="project" value="UniProtKB-UniRule"/>
</dbReference>
<keyword evidence="12" id="KW-1185">Reference proteome</keyword>
<name>A0A0D2JVY7_9BACT</name>
<dbReference type="FunCoup" id="A0A0D2JVY7">
    <property type="interactions" value="458"/>
</dbReference>
<dbReference type="STRING" id="1429043.X474_12915"/>
<dbReference type="InParanoid" id="A0A0D2JVY7"/>
<reference evidence="11 12" key="1">
    <citation type="submission" date="2013-11" db="EMBL/GenBank/DDBJ databases">
        <title>Metagenomic analysis of a methanogenic consortium involved in long chain n-alkane degradation.</title>
        <authorList>
            <person name="Davidova I.A."/>
            <person name="Callaghan A.V."/>
            <person name="Wawrik B."/>
            <person name="Pruitt S."/>
            <person name="Marks C."/>
            <person name="Duncan K.E."/>
            <person name="Suflita J.M."/>
        </authorList>
    </citation>
    <scope>NUCLEOTIDE SEQUENCE [LARGE SCALE GENOMIC DNA]</scope>
    <source>
        <strain evidence="11 12">SPR</strain>
    </source>
</reference>
<evidence type="ECO:0000256" key="7">
    <source>
        <dbReference type="HAMAP-Rule" id="MF_00156"/>
    </source>
</evidence>
<comment type="caution">
    <text evidence="11">The sequence shown here is derived from an EMBL/GenBank/DDBJ whole genome shotgun (WGS) entry which is preliminary data.</text>
</comment>
<feature type="binding site" evidence="7 9">
    <location>
        <begin position="47"/>
        <end position="48"/>
    </location>
    <ligand>
        <name>3-methyl-2-oxobutanoate</name>
        <dbReference type="ChEBI" id="CHEBI:11851"/>
    </ligand>
</feature>
<evidence type="ECO:0000256" key="4">
    <source>
        <dbReference type="ARBA" id="ARBA00022655"/>
    </source>
</evidence>
<evidence type="ECO:0000256" key="9">
    <source>
        <dbReference type="PIRSR" id="PIRSR000388-2"/>
    </source>
</evidence>
<dbReference type="GO" id="GO:0005737">
    <property type="term" value="C:cytoplasm"/>
    <property type="evidence" value="ECO:0007669"/>
    <property type="project" value="UniProtKB-SubCell"/>
</dbReference>
<dbReference type="RefSeq" id="WP_082464321.1">
    <property type="nucleotide sequence ID" value="NZ_AZAC01000014.1"/>
</dbReference>
<dbReference type="NCBIfam" id="NF001452">
    <property type="entry name" value="PRK00311.1"/>
    <property type="match status" value="1"/>
</dbReference>
<dbReference type="OrthoDB" id="9781789at2"/>
<evidence type="ECO:0000256" key="5">
    <source>
        <dbReference type="ARBA" id="ARBA00022679"/>
    </source>
</evidence>
<feature type="binding site" evidence="7 10">
    <location>
        <position position="118"/>
    </location>
    <ligand>
        <name>Mg(2+)</name>
        <dbReference type="ChEBI" id="CHEBI:18420"/>
    </ligand>
</feature>
<dbReference type="InterPro" id="IPR015813">
    <property type="entry name" value="Pyrv/PenolPyrv_kinase-like_dom"/>
</dbReference>
<dbReference type="NCBIfam" id="TIGR00222">
    <property type="entry name" value="panB"/>
    <property type="match status" value="1"/>
</dbReference>
<dbReference type="PIRSF" id="PIRSF000388">
    <property type="entry name" value="Pantoate_hydroxy_MeTrfase"/>
    <property type="match status" value="1"/>
</dbReference>
<dbReference type="CDD" id="cd06557">
    <property type="entry name" value="KPHMT-like"/>
    <property type="match status" value="1"/>
</dbReference>
<evidence type="ECO:0000256" key="6">
    <source>
        <dbReference type="ARBA" id="ARBA00056497"/>
    </source>
</evidence>
<keyword evidence="11" id="KW-0489">Methyltransferase</keyword>
<dbReference type="UniPathway" id="UPA00028">
    <property type="reaction ID" value="UER00003"/>
</dbReference>
<comment type="similarity">
    <text evidence="2 7">Belongs to the PanB family.</text>
</comment>
<feature type="binding site" evidence="7 9">
    <location>
        <position position="116"/>
    </location>
    <ligand>
        <name>3-methyl-2-oxobutanoate</name>
        <dbReference type="ChEBI" id="CHEBI:11851"/>
    </ligand>
</feature>
<comment type="subcellular location">
    <subcellularLocation>
        <location evidence="7">Cytoplasm</location>
    </subcellularLocation>
</comment>
<dbReference type="GO" id="GO:0015940">
    <property type="term" value="P:pantothenate biosynthetic process"/>
    <property type="evidence" value="ECO:0007669"/>
    <property type="project" value="UniProtKB-UniRule"/>
</dbReference>
<feature type="active site" description="Proton acceptor" evidence="7 8">
    <location>
        <position position="185"/>
    </location>
</feature>
<evidence type="ECO:0000256" key="3">
    <source>
        <dbReference type="ARBA" id="ARBA00011424"/>
    </source>
</evidence>
<comment type="cofactor">
    <cofactor evidence="7 10">
        <name>Mg(2+)</name>
        <dbReference type="ChEBI" id="CHEBI:18420"/>
    </cofactor>
    <text evidence="7 10">Binds 1 Mg(2+) ion per subunit.</text>
</comment>
<evidence type="ECO:0000256" key="1">
    <source>
        <dbReference type="ARBA" id="ARBA00005033"/>
    </source>
</evidence>
<dbReference type="GO" id="GO:0032259">
    <property type="term" value="P:methylation"/>
    <property type="evidence" value="ECO:0007669"/>
    <property type="project" value="UniProtKB-KW"/>
</dbReference>
<evidence type="ECO:0000256" key="2">
    <source>
        <dbReference type="ARBA" id="ARBA00008676"/>
    </source>
</evidence>
<keyword evidence="7 10" id="KW-0479">Metal-binding</keyword>
<keyword evidence="5 7" id="KW-0808">Transferase</keyword>
<comment type="pathway">
    <text evidence="1 7">Cofactor biosynthesis; (R)-pantothenate biosynthesis; (R)-pantoate from 3-methyl-2-oxobutanoate: step 1/2.</text>
</comment>